<comment type="caution">
    <text evidence="1">The sequence shown here is derived from an EMBL/GenBank/DDBJ whole genome shotgun (WGS) entry which is preliminary data.</text>
</comment>
<organism evidence="1 2">
    <name type="scientific">Aurantiacibacter rhizosphaerae</name>
    <dbReference type="NCBI Taxonomy" id="2691582"/>
    <lineage>
        <taxon>Bacteria</taxon>
        <taxon>Pseudomonadati</taxon>
        <taxon>Pseudomonadota</taxon>
        <taxon>Alphaproteobacteria</taxon>
        <taxon>Sphingomonadales</taxon>
        <taxon>Erythrobacteraceae</taxon>
        <taxon>Aurantiacibacter</taxon>
    </lineage>
</organism>
<dbReference type="EMBL" id="WUBR01000002">
    <property type="protein sequence ID" value="MWV28426.1"/>
    <property type="molecule type" value="Genomic_DNA"/>
</dbReference>
<evidence type="ECO:0000313" key="2">
    <source>
        <dbReference type="Proteomes" id="UP000461409"/>
    </source>
</evidence>
<keyword evidence="2" id="KW-1185">Reference proteome</keyword>
<dbReference type="AlphaFoldDB" id="A0A844XEI4"/>
<sequence length="110" mass="11732">MSMSKPIAQMRISTDIKQAEYAVDEALLRQGALMATLITTRRETGSGPAMGHDALLRLVKSQQDLLSAGGELARVHGSLLKIQQDVLGYEECPEGGPMELNAGEPVQAVA</sequence>
<reference evidence="1 2" key="2">
    <citation type="submission" date="2020-02" db="EMBL/GenBank/DDBJ databases">
        <title>Erythrobacter dongmakensis sp. nov., isolated from a tidal mudflat.</title>
        <authorList>
            <person name="Kim I.S."/>
        </authorList>
    </citation>
    <scope>NUCLEOTIDE SEQUENCE [LARGE SCALE GENOMIC DNA]</scope>
    <source>
        <strain evidence="1 2">GH3-10</strain>
    </source>
</reference>
<accession>A0A844XEI4</accession>
<reference evidence="1 2" key="1">
    <citation type="submission" date="2019-12" db="EMBL/GenBank/DDBJ databases">
        <authorList>
            <person name="Lee S.D."/>
        </authorList>
    </citation>
    <scope>NUCLEOTIDE SEQUENCE [LARGE SCALE GENOMIC DNA]</scope>
    <source>
        <strain evidence="1 2">GH3-10</strain>
    </source>
</reference>
<dbReference type="RefSeq" id="WP_160486024.1">
    <property type="nucleotide sequence ID" value="NZ_WUBR01000002.1"/>
</dbReference>
<protein>
    <submittedName>
        <fullName evidence="1">Uncharacterized protein</fullName>
    </submittedName>
</protein>
<gene>
    <name evidence="1" type="ORF">GRF63_10970</name>
</gene>
<proteinExistence type="predicted"/>
<name>A0A844XEI4_9SPHN</name>
<evidence type="ECO:0000313" key="1">
    <source>
        <dbReference type="EMBL" id="MWV28426.1"/>
    </source>
</evidence>
<dbReference type="Proteomes" id="UP000461409">
    <property type="component" value="Unassembled WGS sequence"/>
</dbReference>